<reference evidence="11" key="1">
    <citation type="submission" date="2025-08" db="UniProtKB">
        <authorList>
            <consortium name="RefSeq"/>
        </authorList>
    </citation>
    <scope>IDENTIFICATION</scope>
    <source>
        <tissue evidence="11">Fruit stalk</tissue>
    </source>
</reference>
<dbReference type="AlphaFoldDB" id="A0A6P6AHH2"/>
<feature type="binding site" evidence="7">
    <location>
        <position position="325"/>
    </location>
    <ligand>
        <name>ATP</name>
        <dbReference type="ChEBI" id="CHEBI:30616"/>
    </ligand>
</feature>
<evidence type="ECO:0000256" key="8">
    <source>
        <dbReference type="SAM" id="Phobius"/>
    </source>
</evidence>
<dbReference type="SUPFAM" id="SSF56112">
    <property type="entry name" value="Protein kinase-like (PK-like)"/>
    <property type="match status" value="1"/>
</dbReference>
<keyword evidence="2" id="KW-0433">Leucine-rich repeat</keyword>
<evidence type="ECO:0000259" key="9">
    <source>
        <dbReference type="PROSITE" id="PS50011"/>
    </source>
</evidence>
<dbReference type="InterPro" id="IPR001611">
    <property type="entry name" value="Leu-rich_rpt"/>
</dbReference>
<dbReference type="InterPro" id="IPR017441">
    <property type="entry name" value="Protein_kinase_ATP_BS"/>
</dbReference>
<organism evidence="10 11">
    <name type="scientific">Durio zibethinus</name>
    <name type="common">Durian</name>
    <dbReference type="NCBI Taxonomy" id="66656"/>
    <lineage>
        <taxon>Eukaryota</taxon>
        <taxon>Viridiplantae</taxon>
        <taxon>Streptophyta</taxon>
        <taxon>Embryophyta</taxon>
        <taxon>Tracheophyta</taxon>
        <taxon>Spermatophyta</taxon>
        <taxon>Magnoliopsida</taxon>
        <taxon>eudicotyledons</taxon>
        <taxon>Gunneridae</taxon>
        <taxon>Pentapetalae</taxon>
        <taxon>rosids</taxon>
        <taxon>malvids</taxon>
        <taxon>Malvales</taxon>
        <taxon>Malvaceae</taxon>
        <taxon>Helicteroideae</taxon>
        <taxon>Durio</taxon>
    </lineage>
</organism>
<gene>
    <name evidence="11" type="primary">LOC111309474</name>
</gene>
<keyword evidence="3 8" id="KW-0812">Transmembrane</keyword>
<dbReference type="PROSITE" id="PS00107">
    <property type="entry name" value="PROTEIN_KINASE_ATP"/>
    <property type="match status" value="1"/>
</dbReference>
<dbReference type="KEGG" id="dzi:111309474"/>
<evidence type="ECO:0000256" key="1">
    <source>
        <dbReference type="ARBA" id="ARBA00004370"/>
    </source>
</evidence>
<evidence type="ECO:0000313" key="11">
    <source>
        <dbReference type="RefSeq" id="XP_022764256.1"/>
    </source>
</evidence>
<dbReference type="InterPro" id="IPR001245">
    <property type="entry name" value="Ser-Thr/Tyr_kinase_cat_dom"/>
</dbReference>
<comment type="subcellular location">
    <subcellularLocation>
        <location evidence="1">Membrane</location>
    </subcellularLocation>
</comment>
<dbReference type="Gene3D" id="3.80.10.10">
    <property type="entry name" value="Ribonuclease Inhibitor"/>
    <property type="match status" value="1"/>
</dbReference>
<dbReference type="PANTHER" id="PTHR27008:SF610">
    <property type="entry name" value="SERINE-THREONINE_TYROSINE-PROTEIN KINASE CATALYTIC DOMAIN-CONTAINING PROTEIN"/>
    <property type="match status" value="1"/>
</dbReference>
<dbReference type="OrthoDB" id="1103805at2759"/>
<evidence type="ECO:0000256" key="3">
    <source>
        <dbReference type="ARBA" id="ARBA00022692"/>
    </source>
</evidence>
<keyword evidence="5 8" id="KW-1133">Transmembrane helix</keyword>
<keyword evidence="10" id="KW-1185">Reference proteome</keyword>
<protein>
    <submittedName>
        <fullName evidence="11">LRR receptor-like serine/threonine-protein kinase EFR</fullName>
    </submittedName>
</protein>
<dbReference type="Proteomes" id="UP000515121">
    <property type="component" value="Unplaced"/>
</dbReference>
<sequence>MPFTEIFVVEQNQITGQLPVSISNSSNLMDFDVSTNKLSGNLPSFGSWINYHDFWYTTTILEMGKQLGFKMFINLELLESSHNLLSGSIPLVIGRLQKLKIFYAGRNYFLSGAIPPSIGNLTMLIELVLDGNNIQGNIPSSLDLPSNHLTGVLPDEIGNLKNLGGLSVSRNKLSGSLPNNLGSCYLNLSFNDFEGMIPSEGVFKNATATFVDGNSKLCRGIPPLHLSRCSSYTSTKRSNISLQLKIAVAFVILEVALVFSFSLILWFRNKKEQPTATCAENSLLSYRSILKPTDGFSSQNLVGSGSFGSVHKGILQESGVVIAVKVLNLLNRSASRSFLAECEALKNIRHRNLVKVLTAISGVDYQGNDFKALVYEFIENGSLEDWLHPSADRLNHFSNQSSSLGLRGTIGYAPPEYGIGNELSTKGDVYSYGILLLEMFKTRRPTDEMFKEGFSLYKFVMAALPERVAEIIDPIFLQEGVRGEIDRHLQCWISIFEIGLTCSAESPSERMNMSNVVAKLCSIRDKIHPTRIRHEGQTLYAGQSAGLPISAKNIFLEKRK</sequence>
<dbReference type="PANTHER" id="PTHR27008">
    <property type="entry name" value="OS04G0122200 PROTEIN"/>
    <property type="match status" value="1"/>
</dbReference>
<evidence type="ECO:0000256" key="6">
    <source>
        <dbReference type="ARBA" id="ARBA00023136"/>
    </source>
</evidence>
<evidence type="ECO:0000256" key="5">
    <source>
        <dbReference type="ARBA" id="ARBA00022989"/>
    </source>
</evidence>
<dbReference type="GO" id="GO:0016020">
    <property type="term" value="C:membrane"/>
    <property type="evidence" value="ECO:0007669"/>
    <property type="project" value="UniProtKB-SubCell"/>
</dbReference>
<dbReference type="InterPro" id="IPR011009">
    <property type="entry name" value="Kinase-like_dom_sf"/>
</dbReference>
<evidence type="ECO:0000256" key="7">
    <source>
        <dbReference type="PROSITE-ProRule" id="PRU10141"/>
    </source>
</evidence>
<keyword evidence="7" id="KW-0547">Nucleotide-binding</keyword>
<keyword evidence="4" id="KW-0677">Repeat</keyword>
<dbReference type="InterPro" id="IPR051809">
    <property type="entry name" value="Plant_receptor-like_S/T_kinase"/>
</dbReference>
<feature type="transmembrane region" description="Helical" evidence="8">
    <location>
        <begin position="246"/>
        <end position="267"/>
    </location>
</feature>
<evidence type="ECO:0000256" key="2">
    <source>
        <dbReference type="ARBA" id="ARBA00022614"/>
    </source>
</evidence>
<evidence type="ECO:0000256" key="4">
    <source>
        <dbReference type="ARBA" id="ARBA00022737"/>
    </source>
</evidence>
<dbReference type="SUPFAM" id="SSF52058">
    <property type="entry name" value="L domain-like"/>
    <property type="match status" value="1"/>
</dbReference>
<name>A0A6P6AHH2_DURZI</name>
<evidence type="ECO:0000313" key="10">
    <source>
        <dbReference type="Proteomes" id="UP000515121"/>
    </source>
</evidence>
<dbReference type="GeneID" id="111309474"/>
<dbReference type="Pfam" id="PF00560">
    <property type="entry name" value="LRR_1"/>
    <property type="match status" value="1"/>
</dbReference>
<dbReference type="GO" id="GO:0004672">
    <property type="term" value="F:protein kinase activity"/>
    <property type="evidence" value="ECO:0007669"/>
    <property type="project" value="InterPro"/>
</dbReference>
<dbReference type="Gene3D" id="1.10.510.10">
    <property type="entry name" value="Transferase(Phosphotransferase) domain 1"/>
    <property type="match status" value="2"/>
</dbReference>
<dbReference type="InterPro" id="IPR000719">
    <property type="entry name" value="Prot_kinase_dom"/>
</dbReference>
<dbReference type="InterPro" id="IPR032675">
    <property type="entry name" value="LRR_dom_sf"/>
</dbReference>
<dbReference type="Pfam" id="PF07714">
    <property type="entry name" value="PK_Tyr_Ser-Thr"/>
    <property type="match status" value="2"/>
</dbReference>
<proteinExistence type="predicted"/>
<dbReference type="PROSITE" id="PS50011">
    <property type="entry name" value="PROTEIN_KINASE_DOM"/>
    <property type="match status" value="1"/>
</dbReference>
<accession>A0A6P6AHH2</accession>
<dbReference type="FunFam" id="3.30.200.20:FF:000432">
    <property type="entry name" value="LRR receptor-like serine/threonine-protein kinase EFR"/>
    <property type="match status" value="1"/>
</dbReference>
<keyword evidence="7" id="KW-0067">ATP-binding</keyword>
<dbReference type="RefSeq" id="XP_022764256.1">
    <property type="nucleotide sequence ID" value="XM_022908521.1"/>
</dbReference>
<keyword evidence="6 8" id="KW-0472">Membrane</keyword>
<feature type="domain" description="Protein kinase" evidence="9">
    <location>
        <begin position="296"/>
        <end position="560"/>
    </location>
</feature>
<dbReference type="GO" id="GO:0005524">
    <property type="term" value="F:ATP binding"/>
    <property type="evidence" value="ECO:0007669"/>
    <property type="project" value="UniProtKB-UniRule"/>
</dbReference>